<proteinExistence type="predicted"/>
<keyword evidence="1" id="KW-0472">Membrane</keyword>
<evidence type="ECO:0000313" key="5">
    <source>
        <dbReference type="Proteomes" id="UP000615003"/>
    </source>
</evidence>
<organism evidence="3 4">
    <name type="scientific">Pseudoalteromonas carrageenovora IAM 12662</name>
    <dbReference type="NCBI Taxonomy" id="1314868"/>
    <lineage>
        <taxon>Bacteria</taxon>
        <taxon>Pseudomonadati</taxon>
        <taxon>Pseudomonadota</taxon>
        <taxon>Gammaproteobacteria</taxon>
        <taxon>Alteromonadales</taxon>
        <taxon>Pseudoalteromonadaceae</taxon>
        <taxon>Pseudoalteromonas</taxon>
    </lineage>
</organism>
<evidence type="ECO:0000256" key="1">
    <source>
        <dbReference type="SAM" id="Phobius"/>
    </source>
</evidence>
<evidence type="ECO:0000313" key="2">
    <source>
        <dbReference type="EMBL" id="MBE0384448.1"/>
    </source>
</evidence>
<dbReference type="EMBL" id="AQGW01000025">
    <property type="protein sequence ID" value="MBE0384448.1"/>
    <property type="molecule type" value="Genomic_DNA"/>
</dbReference>
<dbReference type="Proteomes" id="UP000238288">
    <property type="component" value="Chromosome PCAR9b"/>
</dbReference>
<dbReference type="EMBL" id="LT965929">
    <property type="protein sequence ID" value="SOU42831.1"/>
    <property type="molecule type" value="Genomic_DNA"/>
</dbReference>
<accession>A0A2K4XEV0</accession>
<keyword evidence="1" id="KW-0812">Transmembrane</keyword>
<keyword evidence="5" id="KW-1185">Reference proteome</keyword>
<gene>
    <name evidence="3" type="ORF">PCAR9_B0358</name>
    <name evidence="2" type="ORF">PCARR_b0423</name>
</gene>
<keyword evidence="1" id="KW-1133">Transmembrane helix</keyword>
<name>A0A2K4XEV0_PSEVC</name>
<feature type="transmembrane region" description="Helical" evidence="1">
    <location>
        <begin position="79"/>
        <end position="95"/>
    </location>
</feature>
<dbReference type="GeneID" id="93665540"/>
<sequence length="121" mass="13536">MSLGSWDEAILKSLLFVGIGIAVWAIFAGLVPLSVNGLLGSVVTFLLYMSVYLLISIVGWLVIGFPLHYFISKYTNRSYLYYAALPMAFVLPSLLYEGSLLLGFAALFQGLLFRYYVYKEI</sequence>
<feature type="transmembrane region" description="Helical" evidence="1">
    <location>
        <begin position="12"/>
        <end position="33"/>
    </location>
</feature>
<dbReference type="Proteomes" id="UP000615003">
    <property type="component" value="Unassembled WGS sequence"/>
</dbReference>
<reference evidence="2 5" key="1">
    <citation type="submission" date="2015-06" db="EMBL/GenBank/DDBJ databases">
        <title>Genome sequence of Pseudoalteromonas carrageenovora.</title>
        <authorList>
            <person name="Xie B.-B."/>
            <person name="Rong J.-C."/>
            <person name="Qin Q.-L."/>
            <person name="Zhang Y.-Z."/>
        </authorList>
    </citation>
    <scope>NUCLEOTIDE SEQUENCE [LARGE SCALE GENOMIC DNA]</scope>
    <source>
        <strain evidence="2 5">IAM 12662</strain>
    </source>
</reference>
<feature type="transmembrane region" description="Helical" evidence="1">
    <location>
        <begin position="45"/>
        <end position="67"/>
    </location>
</feature>
<evidence type="ECO:0000313" key="4">
    <source>
        <dbReference type="Proteomes" id="UP000238288"/>
    </source>
</evidence>
<protein>
    <submittedName>
        <fullName evidence="3">Uncharacterized protein</fullName>
    </submittedName>
</protein>
<evidence type="ECO:0000313" key="3">
    <source>
        <dbReference type="EMBL" id="SOU42831.1"/>
    </source>
</evidence>
<dbReference type="RefSeq" id="WP_104643940.1">
    <property type="nucleotide sequence ID" value="NZ_AQGW01000025.1"/>
</dbReference>
<dbReference type="OrthoDB" id="6293387at2"/>
<reference evidence="3 4" key="2">
    <citation type="submission" date="2017-11" db="EMBL/GenBank/DDBJ databases">
        <authorList>
            <person name="Han C.G."/>
        </authorList>
    </citation>
    <scope>NUCLEOTIDE SEQUENCE [LARGE SCALE GENOMIC DNA]</scope>
    <source>
        <strain evidence="4">ATCC 43555</strain>
        <strain evidence="3">ATCC43555</strain>
    </source>
</reference>
<dbReference type="AlphaFoldDB" id="A0A2K4XEV0"/>
<feature type="transmembrane region" description="Helical" evidence="1">
    <location>
        <begin position="101"/>
        <end position="118"/>
    </location>
</feature>